<protein>
    <recommendedName>
        <fullName evidence="3">F-box domain-containing protein</fullName>
    </recommendedName>
</protein>
<gene>
    <name evidence="1" type="ORF">EXIGLDRAFT_760413</name>
</gene>
<organism evidence="1 2">
    <name type="scientific">Exidia glandulosa HHB12029</name>
    <dbReference type="NCBI Taxonomy" id="1314781"/>
    <lineage>
        <taxon>Eukaryota</taxon>
        <taxon>Fungi</taxon>
        <taxon>Dikarya</taxon>
        <taxon>Basidiomycota</taxon>
        <taxon>Agaricomycotina</taxon>
        <taxon>Agaricomycetes</taxon>
        <taxon>Auriculariales</taxon>
        <taxon>Exidiaceae</taxon>
        <taxon>Exidia</taxon>
    </lineage>
</organism>
<dbReference type="Proteomes" id="UP000077266">
    <property type="component" value="Unassembled WGS sequence"/>
</dbReference>
<accession>A0A165P8R1</accession>
<dbReference type="AlphaFoldDB" id="A0A165P8R1"/>
<dbReference type="Gene3D" id="3.80.10.10">
    <property type="entry name" value="Ribonuclease Inhibitor"/>
    <property type="match status" value="1"/>
</dbReference>
<evidence type="ECO:0008006" key="3">
    <source>
        <dbReference type="Google" id="ProtNLM"/>
    </source>
</evidence>
<dbReference type="OrthoDB" id="3063971at2759"/>
<dbReference type="InParanoid" id="A0A165P8R1"/>
<dbReference type="SUPFAM" id="SSF52047">
    <property type="entry name" value="RNI-like"/>
    <property type="match status" value="1"/>
</dbReference>
<sequence>MRDPNRFADGVEAASIGARIQHDEAELVVLQQKLDFADEATRVADARFLEAEENYKLQKSLRDDALAYAFSARRRRDAQRVDVQKQRAFLHPVRKAPLEVLGHIFELCIEDASVYADGCPSPSCLLDGQLQPFVLAAVCRRWRSASLSSPRAWAHIELTFRQKSFLDGCKWNTFVDLHISRSGAASTVLVLRRGSRSRDYHRPVTDKLLSVVMRCSSIYIHFKALDQNDAFRPLLTARAPRLQHAHIFIREGTPAAPGNVRFLTGFTSLRSLHADGLFDLAPTTLRHLKTLTLSAAVCSPTRNDISQILEAATSLTTLVLEYFTISLGTGSLTAITLSSIAELVITASDRCALQDLACLFDFPNLRRLTLFGETGDAECRLSLLQALSRKCPLRLVDVGRIGPKKWMTLVDTLCSIPLLKSVYIAECDFTADMLIKFCDALLSSDGMWPVPRLRSLKLDDCTFSLDCDPEVVLEVVRARLRVPEPFAEDEEPPAVLSKFLVSGWKPEGRCNLQEEIDALISAAAAEPAEELTGQDPILALLTADTPRLKEASIFVPEHPSLPFSFQLFPHAPALLGLIGDGVFDFAPAALRSAERLAFVSTSSLRVRDDALRALFAAANVKTLELVNITIAPDPSVGTRVILPSLTHLEIGISNDQPLANLLQAVDFPKLSVLLVNGQYRNAKCRLDLLRDLSSAYRLTGVEVDYIGPEHWQSFLGTLRTMAHLKNLIIPTCALRHSKEP</sequence>
<evidence type="ECO:0000313" key="2">
    <source>
        <dbReference type="Proteomes" id="UP000077266"/>
    </source>
</evidence>
<evidence type="ECO:0000313" key="1">
    <source>
        <dbReference type="EMBL" id="KZW01806.1"/>
    </source>
</evidence>
<dbReference type="EMBL" id="KV425891">
    <property type="protein sequence ID" value="KZW01806.1"/>
    <property type="molecule type" value="Genomic_DNA"/>
</dbReference>
<name>A0A165P8R1_EXIGL</name>
<proteinExistence type="predicted"/>
<dbReference type="InterPro" id="IPR032675">
    <property type="entry name" value="LRR_dom_sf"/>
</dbReference>
<keyword evidence="2" id="KW-1185">Reference proteome</keyword>
<reference evidence="1 2" key="1">
    <citation type="journal article" date="2016" name="Mol. Biol. Evol.">
        <title>Comparative Genomics of Early-Diverging Mushroom-Forming Fungi Provides Insights into the Origins of Lignocellulose Decay Capabilities.</title>
        <authorList>
            <person name="Nagy L.G."/>
            <person name="Riley R."/>
            <person name="Tritt A."/>
            <person name="Adam C."/>
            <person name="Daum C."/>
            <person name="Floudas D."/>
            <person name="Sun H."/>
            <person name="Yadav J.S."/>
            <person name="Pangilinan J."/>
            <person name="Larsson K.H."/>
            <person name="Matsuura K."/>
            <person name="Barry K."/>
            <person name="Labutti K."/>
            <person name="Kuo R."/>
            <person name="Ohm R.A."/>
            <person name="Bhattacharya S.S."/>
            <person name="Shirouzu T."/>
            <person name="Yoshinaga Y."/>
            <person name="Martin F.M."/>
            <person name="Grigoriev I.V."/>
            <person name="Hibbett D.S."/>
        </authorList>
    </citation>
    <scope>NUCLEOTIDE SEQUENCE [LARGE SCALE GENOMIC DNA]</scope>
    <source>
        <strain evidence="1 2">HHB12029</strain>
    </source>
</reference>